<comment type="caution">
    <text evidence="7">The sequence shown here is derived from an EMBL/GenBank/DDBJ whole genome shotgun (WGS) entry which is preliminary data.</text>
</comment>
<evidence type="ECO:0000256" key="5">
    <source>
        <dbReference type="SAM" id="MobiDB-lite"/>
    </source>
</evidence>
<feature type="compositionally biased region" description="Pro residues" evidence="5">
    <location>
        <begin position="304"/>
        <end position="321"/>
    </location>
</feature>
<protein>
    <recommendedName>
        <fullName evidence="6">RRM domain-containing protein</fullName>
    </recommendedName>
</protein>
<evidence type="ECO:0000313" key="8">
    <source>
        <dbReference type="Proteomes" id="UP000789595"/>
    </source>
</evidence>
<evidence type="ECO:0000259" key="6">
    <source>
        <dbReference type="PROSITE" id="PS50102"/>
    </source>
</evidence>
<dbReference type="AlphaFoldDB" id="A0A8J2SU29"/>
<dbReference type="SMART" id="SM00360">
    <property type="entry name" value="RRM"/>
    <property type="match status" value="2"/>
</dbReference>
<dbReference type="GO" id="GO:0003723">
    <property type="term" value="F:RNA binding"/>
    <property type="evidence" value="ECO:0007669"/>
    <property type="project" value="UniProtKB-UniRule"/>
</dbReference>
<dbReference type="OrthoDB" id="5411533at2759"/>
<feature type="domain" description="RRM" evidence="6">
    <location>
        <begin position="198"/>
        <end position="283"/>
    </location>
</feature>
<dbReference type="InterPro" id="IPR035979">
    <property type="entry name" value="RBD_domain_sf"/>
</dbReference>
<dbReference type="SUPFAM" id="SSF54928">
    <property type="entry name" value="RNA-binding domain, RBD"/>
    <property type="match status" value="2"/>
</dbReference>
<reference evidence="7" key="1">
    <citation type="submission" date="2021-11" db="EMBL/GenBank/DDBJ databases">
        <authorList>
            <consortium name="Genoscope - CEA"/>
            <person name="William W."/>
        </authorList>
    </citation>
    <scope>NUCLEOTIDE SEQUENCE</scope>
</reference>
<evidence type="ECO:0000256" key="1">
    <source>
        <dbReference type="ARBA" id="ARBA00022664"/>
    </source>
</evidence>
<dbReference type="Pfam" id="PF00076">
    <property type="entry name" value="RRM_1"/>
    <property type="match status" value="1"/>
</dbReference>
<sequence length="332" mass="34667">MKNEFKLRFLRVRRKKASRWDATSAPATTALGVAAQAALETAGGAPALEPAASSLLLPAQGLATKKQRELYVGNLTANAISAEGLRELFASLCAALPDHDDSRGPAVINAQLCEGGMFAFVEMQTEALASTMLRFHGLEVAGRPMKIGRPAGYLDPPHGPVPPLDVPMEVLKELGISGQVGPARVDVLGQHIDARKRRELYVGNLTAGAVSGVMLRDAITRVLAGALGGDGGGNPIVRNAEIQAGGMFAFVEFRDEPTATMALALLNGHDLCGRPLRVGRPAGYTEMGGAPEAPTAASLGAPSYIPPPPAPEVAPRPPPPIYESVEEPELLG</sequence>
<dbReference type="GO" id="GO:0008380">
    <property type="term" value="P:RNA splicing"/>
    <property type="evidence" value="ECO:0007669"/>
    <property type="project" value="UniProtKB-KW"/>
</dbReference>
<dbReference type="EMBL" id="CAKKNE010000004">
    <property type="protein sequence ID" value="CAH0374746.1"/>
    <property type="molecule type" value="Genomic_DNA"/>
</dbReference>
<dbReference type="PROSITE" id="PS50102">
    <property type="entry name" value="RRM"/>
    <property type="match status" value="2"/>
</dbReference>
<keyword evidence="2 4" id="KW-0694">RNA-binding</keyword>
<feature type="region of interest" description="Disordered" evidence="5">
    <location>
        <begin position="286"/>
        <end position="332"/>
    </location>
</feature>
<proteinExistence type="predicted"/>
<evidence type="ECO:0000256" key="2">
    <source>
        <dbReference type="ARBA" id="ARBA00022884"/>
    </source>
</evidence>
<name>A0A8J2SU29_9STRA</name>
<keyword evidence="8" id="KW-1185">Reference proteome</keyword>
<accession>A0A8J2SU29</accession>
<feature type="domain" description="RRM" evidence="6">
    <location>
        <begin position="68"/>
        <end position="152"/>
    </location>
</feature>
<keyword evidence="3" id="KW-0508">mRNA splicing</keyword>
<dbReference type="InterPro" id="IPR012677">
    <property type="entry name" value="Nucleotide-bd_a/b_plait_sf"/>
</dbReference>
<dbReference type="PANTHER" id="PTHR23139">
    <property type="entry name" value="RNA-BINDING PROTEIN"/>
    <property type="match status" value="1"/>
</dbReference>
<dbReference type="InterPro" id="IPR000504">
    <property type="entry name" value="RRM_dom"/>
</dbReference>
<evidence type="ECO:0000256" key="3">
    <source>
        <dbReference type="ARBA" id="ARBA00023187"/>
    </source>
</evidence>
<keyword evidence="1" id="KW-0507">mRNA processing</keyword>
<dbReference type="Gene3D" id="3.30.70.330">
    <property type="match status" value="2"/>
</dbReference>
<dbReference type="Proteomes" id="UP000789595">
    <property type="component" value="Unassembled WGS sequence"/>
</dbReference>
<evidence type="ECO:0000313" key="7">
    <source>
        <dbReference type="EMBL" id="CAH0374746.1"/>
    </source>
</evidence>
<gene>
    <name evidence="7" type="ORF">PECAL_4P20470</name>
</gene>
<organism evidence="7 8">
    <name type="scientific">Pelagomonas calceolata</name>
    <dbReference type="NCBI Taxonomy" id="35677"/>
    <lineage>
        <taxon>Eukaryota</taxon>
        <taxon>Sar</taxon>
        <taxon>Stramenopiles</taxon>
        <taxon>Ochrophyta</taxon>
        <taxon>Pelagophyceae</taxon>
        <taxon>Pelagomonadales</taxon>
        <taxon>Pelagomonadaceae</taxon>
        <taxon>Pelagomonas</taxon>
    </lineage>
</organism>
<dbReference type="GO" id="GO:0006397">
    <property type="term" value="P:mRNA processing"/>
    <property type="evidence" value="ECO:0007669"/>
    <property type="project" value="UniProtKB-KW"/>
</dbReference>
<evidence type="ECO:0000256" key="4">
    <source>
        <dbReference type="PROSITE-ProRule" id="PRU00176"/>
    </source>
</evidence>